<protein>
    <submittedName>
        <fullName evidence="2">Uncharacterized protein</fullName>
    </submittedName>
</protein>
<name>A0A0B6WX30_9BACT</name>
<evidence type="ECO:0000256" key="1">
    <source>
        <dbReference type="SAM" id="Phobius"/>
    </source>
</evidence>
<dbReference type="Proteomes" id="UP000031518">
    <property type="component" value="Unassembled WGS sequence"/>
</dbReference>
<evidence type="ECO:0000313" key="3">
    <source>
        <dbReference type="Proteomes" id="UP000031518"/>
    </source>
</evidence>
<reference evidence="2 3" key="1">
    <citation type="submission" date="2013-12" db="EMBL/GenBank/DDBJ databases">
        <authorList>
            <person name="Stott M."/>
        </authorList>
    </citation>
    <scope>NUCLEOTIDE SEQUENCE [LARGE SCALE GENOMIC DNA]</scope>
    <source>
        <strain evidence="2 3">K22</strain>
    </source>
</reference>
<keyword evidence="3" id="KW-1185">Reference proteome</keyword>
<dbReference type="RefSeq" id="WP_041974326.1">
    <property type="nucleotide sequence ID" value="NZ_CBXV010000002.1"/>
</dbReference>
<feature type="transmembrane region" description="Helical" evidence="1">
    <location>
        <begin position="108"/>
        <end position="128"/>
    </location>
</feature>
<gene>
    <name evidence="2" type="ORF">PYK22_00710</name>
</gene>
<reference evidence="2 3" key="2">
    <citation type="submission" date="2015-01" db="EMBL/GenBank/DDBJ databases">
        <title>Complete genome sequence of Pyrinomonas methylaliphatogenes type strain K22T.</title>
        <authorList>
            <person name="Lee K.C.Y."/>
            <person name="Power J.F."/>
            <person name="Dunfield P.F."/>
            <person name="Morgan X.C."/>
            <person name="Huttenhower C."/>
            <person name="Stott M.B."/>
        </authorList>
    </citation>
    <scope>NUCLEOTIDE SEQUENCE [LARGE SCALE GENOMIC DNA]</scope>
    <source>
        <strain evidence="2 3">K22</strain>
    </source>
</reference>
<feature type="transmembrane region" description="Helical" evidence="1">
    <location>
        <begin position="6"/>
        <end position="25"/>
    </location>
</feature>
<dbReference type="AlphaFoldDB" id="A0A0B6WX30"/>
<accession>A0A0B6WX30</accession>
<keyword evidence="1" id="KW-0472">Membrane</keyword>
<keyword evidence="1" id="KW-0812">Transmembrane</keyword>
<sequence>MFKRIITLLIVGLVINLVCVTPTVVGQQTGSDARAEKMKAKVIKIGTGPDARVEVRLSNGRRVKGYISESKDDYFTVVDDKAGVATRIDYAQVVGFKTPKISTKTRRILTFQAIFLGVILGAALLLVASGD</sequence>
<evidence type="ECO:0000313" key="2">
    <source>
        <dbReference type="EMBL" id="CDM64715.1"/>
    </source>
</evidence>
<dbReference type="EMBL" id="CBXV010000002">
    <property type="protein sequence ID" value="CDM64715.1"/>
    <property type="molecule type" value="Genomic_DNA"/>
</dbReference>
<keyword evidence="1" id="KW-1133">Transmembrane helix</keyword>
<organism evidence="2 3">
    <name type="scientific">Pyrinomonas methylaliphatogenes</name>
    <dbReference type="NCBI Taxonomy" id="454194"/>
    <lineage>
        <taxon>Bacteria</taxon>
        <taxon>Pseudomonadati</taxon>
        <taxon>Acidobacteriota</taxon>
        <taxon>Blastocatellia</taxon>
        <taxon>Blastocatellales</taxon>
        <taxon>Pyrinomonadaceae</taxon>
        <taxon>Pyrinomonas</taxon>
    </lineage>
</organism>
<proteinExistence type="predicted"/>